<accession>A0ABW0S225</accession>
<organism evidence="5 6">
    <name type="scientific">Massilia aerilata</name>
    <dbReference type="NCBI Taxonomy" id="453817"/>
    <lineage>
        <taxon>Bacteria</taxon>
        <taxon>Pseudomonadati</taxon>
        <taxon>Pseudomonadota</taxon>
        <taxon>Betaproteobacteria</taxon>
        <taxon>Burkholderiales</taxon>
        <taxon>Oxalobacteraceae</taxon>
        <taxon>Telluria group</taxon>
        <taxon>Massilia</taxon>
    </lineage>
</organism>
<evidence type="ECO:0000313" key="5">
    <source>
        <dbReference type="EMBL" id="MFC5549322.1"/>
    </source>
</evidence>
<protein>
    <submittedName>
        <fullName evidence="5">Sugar ABC transporter substrate-binding protein</fullName>
    </submittedName>
</protein>
<keyword evidence="4" id="KW-0732">Signal</keyword>
<dbReference type="PANTHER" id="PTHR43649">
    <property type="entry name" value="ARABINOSE-BINDING PROTEIN-RELATED"/>
    <property type="match status" value="1"/>
</dbReference>
<dbReference type="SUPFAM" id="SSF53850">
    <property type="entry name" value="Periplasmic binding protein-like II"/>
    <property type="match status" value="1"/>
</dbReference>
<evidence type="ECO:0000256" key="3">
    <source>
        <dbReference type="ARBA" id="ARBA00022448"/>
    </source>
</evidence>
<comment type="subcellular location">
    <subcellularLocation>
        <location evidence="1">Periplasm</location>
    </subcellularLocation>
</comment>
<name>A0ABW0S225_9BURK</name>
<comment type="caution">
    <text evidence="5">The sequence shown here is derived from an EMBL/GenBank/DDBJ whole genome shotgun (WGS) entry which is preliminary data.</text>
</comment>
<dbReference type="RefSeq" id="WP_379771184.1">
    <property type="nucleotide sequence ID" value="NZ_JBHSMZ010000007.1"/>
</dbReference>
<dbReference type="PANTHER" id="PTHR43649:SF34">
    <property type="entry name" value="ABC TRANSPORTER PERIPLASMIC-BINDING PROTEIN YCJN-RELATED"/>
    <property type="match status" value="1"/>
</dbReference>
<sequence>MKRVTYLRGWLAVAAASIAVLLAACAPSEKGVVTLRFWAMGREGEVVRELLADFERSHPGIRVDVQQLPWTAAQEKLLTSFAGDVTPDLCQLGNTWIAQFAALGALAPLQDRAARFNTVPASDYFDGIWASNRIGDKVYGIPWYVDTRVLFYRRDLLARAGFDQAPRDWQAWTRVLAALKRRSPDTYGVLLPLNEFEPLLALALQQDTPLLRDGDRYGNFRSPAFRRTLQFYIDIFRQGWAPPVSNTQISNVWDEFGKGYFSFYITGPWNIGEFKRRLPADKQDSWMTAPLPGPNGPGASSAGGASLVVFEHSKHKEEAWEVIEYLSQPAVQLRFYAMTGNLPPRRSAWADDRLAHDPYAAAFRDQLERAKSPPKVPEWERIATEMRLVTEALVAGQLTVDQAVAELDARADRILEKRRWMLARQEGGKP</sequence>
<dbReference type="PROSITE" id="PS51257">
    <property type="entry name" value="PROKAR_LIPOPROTEIN"/>
    <property type="match status" value="1"/>
</dbReference>
<dbReference type="InterPro" id="IPR006059">
    <property type="entry name" value="SBP"/>
</dbReference>
<dbReference type="InterPro" id="IPR050490">
    <property type="entry name" value="Bact_solute-bd_prot1"/>
</dbReference>
<evidence type="ECO:0000256" key="4">
    <source>
        <dbReference type="ARBA" id="ARBA00022729"/>
    </source>
</evidence>
<comment type="similarity">
    <text evidence="2">Belongs to the bacterial solute-binding protein 1 family.</text>
</comment>
<evidence type="ECO:0000313" key="6">
    <source>
        <dbReference type="Proteomes" id="UP001596086"/>
    </source>
</evidence>
<dbReference type="Pfam" id="PF01547">
    <property type="entry name" value="SBP_bac_1"/>
    <property type="match status" value="1"/>
</dbReference>
<keyword evidence="6" id="KW-1185">Reference proteome</keyword>
<keyword evidence="3" id="KW-0813">Transport</keyword>
<reference evidence="6" key="1">
    <citation type="journal article" date="2019" name="Int. J. Syst. Evol. Microbiol.">
        <title>The Global Catalogue of Microorganisms (GCM) 10K type strain sequencing project: providing services to taxonomists for standard genome sequencing and annotation.</title>
        <authorList>
            <consortium name="The Broad Institute Genomics Platform"/>
            <consortium name="The Broad Institute Genome Sequencing Center for Infectious Disease"/>
            <person name="Wu L."/>
            <person name="Ma J."/>
        </authorList>
    </citation>
    <scope>NUCLEOTIDE SEQUENCE [LARGE SCALE GENOMIC DNA]</scope>
    <source>
        <strain evidence="6">CGMCC 4.5798</strain>
    </source>
</reference>
<evidence type="ECO:0000256" key="2">
    <source>
        <dbReference type="ARBA" id="ARBA00008520"/>
    </source>
</evidence>
<dbReference type="Proteomes" id="UP001596086">
    <property type="component" value="Unassembled WGS sequence"/>
</dbReference>
<dbReference type="Gene3D" id="3.40.190.10">
    <property type="entry name" value="Periplasmic binding protein-like II"/>
    <property type="match status" value="2"/>
</dbReference>
<dbReference type="CDD" id="cd14747">
    <property type="entry name" value="PBP2_MalE"/>
    <property type="match status" value="1"/>
</dbReference>
<dbReference type="EMBL" id="JBHSMZ010000007">
    <property type="protein sequence ID" value="MFC5549322.1"/>
    <property type="molecule type" value="Genomic_DNA"/>
</dbReference>
<evidence type="ECO:0000256" key="1">
    <source>
        <dbReference type="ARBA" id="ARBA00004418"/>
    </source>
</evidence>
<proteinExistence type="inferred from homology"/>
<gene>
    <name evidence="5" type="ORF">ACFPO9_12460</name>
</gene>